<name>A0ABR8FPM2_9NOSO</name>
<comment type="caution">
    <text evidence="2">The sequence shown here is derived from an EMBL/GenBank/DDBJ whole genome shotgun (WGS) entry which is preliminary data.</text>
</comment>
<organism evidence="2 3">
    <name type="scientific">Nostoc spongiaeforme FACHB-130</name>
    <dbReference type="NCBI Taxonomy" id="1357510"/>
    <lineage>
        <taxon>Bacteria</taxon>
        <taxon>Bacillati</taxon>
        <taxon>Cyanobacteriota</taxon>
        <taxon>Cyanophyceae</taxon>
        <taxon>Nostocales</taxon>
        <taxon>Nostocaceae</taxon>
        <taxon>Nostoc</taxon>
    </lineage>
</organism>
<reference evidence="2 3" key="1">
    <citation type="journal article" date="2020" name="ISME J.">
        <title>Comparative genomics reveals insights into cyanobacterial evolution and habitat adaptation.</title>
        <authorList>
            <person name="Chen M.Y."/>
            <person name="Teng W.K."/>
            <person name="Zhao L."/>
            <person name="Hu C.X."/>
            <person name="Zhou Y.K."/>
            <person name="Han B.P."/>
            <person name="Song L.R."/>
            <person name="Shu W.S."/>
        </authorList>
    </citation>
    <scope>NUCLEOTIDE SEQUENCE [LARGE SCALE GENOMIC DNA]</scope>
    <source>
        <strain evidence="2 3">FACHB-130</strain>
    </source>
</reference>
<dbReference type="EMBL" id="JACJTB010000002">
    <property type="protein sequence ID" value="MBD2593415.1"/>
    <property type="molecule type" value="Genomic_DNA"/>
</dbReference>
<dbReference type="Proteomes" id="UP000603457">
    <property type="component" value="Unassembled WGS sequence"/>
</dbReference>
<feature type="region of interest" description="Disordered" evidence="1">
    <location>
        <begin position="178"/>
        <end position="203"/>
    </location>
</feature>
<evidence type="ECO:0000256" key="1">
    <source>
        <dbReference type="SAM" id="MobiDB-lite"/>
    </source>
</evidence>
<dbReference type="InterPro" id="IPR040837">
    <property type="entry name" value="Bact_RF_family7"/>
</dbReference>
<sequence length="391" mass="44478">MTLLSIDELKTLTENTNQPCISLYMPMQKAGPEIRQNPIRFKNLIREAQSRLEAIEMSQGQANELVQPAMELDTGEFWENQDQGLAIFIAPGVFRYYQLPTEFPELVVVSDRFHIKPLLPLINHDGKFYVLALSQQDLKFFAGTRSGLQEVEIENLPKSLDEALLYDETAKEGPFRIATKKGSTSNPFSRSQPGAFHGQGSPDRDQHQAAILQYFHIVDAELHEKLREETAPLILAGVDYLHPIYREANSYHNLLEQGITRRPELFQVEELHADAWEIVEPLFHESEQQAMELYQQLLGEDTGTASSDLKEIVAAAYYQRVDSLFVPVGKQIWGKFDPETMNVEIHPEPEPDDQDLLDFAAIHTILNGGRVYAVEPEKMPSQLQIAGIFRY</sequence>
<accession>A0ABR8FPM2</accession>
<keyword evidence="3" id="KW-1185">Reference proteome</keyword>
<protein>
    <submittedName>
        <fullName evidence="2">Uncharacterized protein</fullName>
    </submittedName>
</protein>
<gene>
    <name evidence="2" type="ORF">H6G74_03615</name>
</gene>
<proteinExistence type="predicted"/>
<dbReference type="RefSeq" id="WP_190966343.1">
    <property type="nucleotide sequence ID" value="NZ_JACJTB010000002.1"/>
</dbReference>
<evidence type="ECO:0000313" key="3">
    <source>
        <dbReference type="Proteomes" id="UP000603457"/>
    </source>
</evidence>
<dbReference type="Pfam" id="PF18849">
    <property type="entry name" value="baeRF_family7"/>
    <property type="match status" value="1"/>
</dbReference>
<feature type="compositionally biased region" description="Polar residues" evidence="1">
    <location>
        <begin position="181"/>
        <end position="192"/>
    </location>
</feature>
<evidence type="ECO:0000313" key="2">
    <source>
        <dbReference type="EMBL" id="MBD2593415.1"/>
    </source>
</evidence>